<dbReference type="Proteomes" id="UP001596282">
    <property type="component" value="Unassembled WGS sequence"/>
</dbReference>
<comment type="caution">
    <text evidence="1">The sequence shown here is derived from an EMBL/GenBank/DDBJ whole genome shotgun (WGS) entry which is preliminary data.</text>
</comment>
<evidence type="ECO:0000313" key="1">
    <source>
        <dbReference type="EMBL" id="MFC6181387.1"/>
    </source>
</evidence>
<organism evidence="1 2">
    <name type="scientific">Lactiplantibacillus daowaiensis</name>
    <dbReference type="NCBI Taxonomy" id="2559918"/>
    <lineage>
        <taxon>Bacteria</taxon>
        <taxon>Bacillati</taxon>
        <taxon>Bacillota</taxon>
        <taxon>Bacilli</taxon>
        <taxon>Lactobacillales</taxon>
        <taxon>Lactobacillaceae</taxon>
        <taxon>Lactiplantibacillus</taxon>
    </lineage>
</organism>
<evidence type="ECO:0000313" key="2">
    <source>
        <dbReference type="Proteomes" id="UP001596282"/>
    </source>
</evidence>
<dbReference type="EMBL" id="JBHSSC010000037">
    <property type="protein sequence ID" value="MFC6181387.1"/>
    <property type="molecule type" value="Genomic_DNA"/>
</dbReference>
<name>A0ABW1S0X6_9LACO</name>
<sequence>MKSDIQVASYQMVRPTITSRSTTPLRPIVFTVVVNRPGDTY</sequence>
<keyword evidence="2" id="KW-1185">Reference proteome</keyword>
<proteinExistence type="predicted"/>
<accession>A0ABW1S0X6</accession>
<dbReference type="RefSeq" id="WP_263390553.1">
    <property type="nucleotide sequence ID" value="NZ_BJDJ01000014.1"/>
</dbReference>
<reference evidence="2" key="1">
    <citation type="journal article" date="2019" name="Int. J. Syst. Evol. Microbiol.">
        <title>The Global Catalogue of Microorganisms (GCM) 10K type strain sequencing project: providing services to taxonomists for standard genome sequencing and annotation.</title>
        <authorList>
            <consortium name="The Broad Institute Genomics Platform"/>
            <consortium name="The Broad Institute Genome Sequencing Center for Infectious Disease"/>
            <person name="Wu L."/>
            <person name="Ma J."/>
        </authorList>
    </citation>
    <scope>NUCLEOTIDE SEQUENCE [LARGE SCALE GENOMIC DNA]</scope>
    <source>
        <strain evidence="2">CCM 8933</strain>
    </source>
</reference>
<gene>
    <name evidence="1" type="ORF">ACFP5Y_09150</name>
</gene>
<protein>
    <submittedName>
        <fullName evidence="1">Uncharacterized protein</fullName>
    </submittedName>
</protein>